<reference evidence="2" key="1">
    <citation type="submission" date="2018-02" db="EMBL/GenBank/DDBJ databases">
        <authorList>
            <person name="Seth-Smith MB H."/>
            <person name="Seth-Smith H."/>
        </authorList>
    </citation>
    <scope>NUCLEOTIDE SEQUENCE [LARGE SCALE GENOMIC DNA]</scope>
</reference>
<proteinExistence type="predicted"/>
<gene>
    <name evidence="1" type="ORF">MB901379_00017</name>
</gene>
<organism evidence="1 2">
    <name type="scientific">Mycobacterium basiliense</name>
    <dbReference type="NCBI Taxonomy" id="2094119"/>
    <lineage>
        <taxon>Bacteria</taxon>
        <taxon>Bacillati</taxon>
        <taxon>Actinomycetota</taxon>
        <taxon>Actinomycetes</taxon>
        <taxon>Mycobacteriales</taxon>
        <taxon>Mycobacteriaceae</taxon>
        <taxon>Mycobacterium</taxon>
    </lineage>
</organism>
<protein>
    <submittedName>
        <fullName evidence="1">Uncharacterized protein</fullName>
    </submittedName>
</protein>
<name>A0A3S4BEE4_9MYCO</name>
<dbReference type="EMBL" id="LR130759">
    <property type="protein sequence ID" value="VDM86500.1"/>
    <property type="molecule type" value="Genomic_DNA"/>
</dbReference>
<dbReference type="Proteomes" id="UP000269998">
    <property type="component" value="Chromosome"/>
</dbReference>
<sequence length="117" mass="12666">MLVEELLRSLPSSHALRTLQRLFTAGRGVTGASTEDVFLDLAQGGWLVPDGIGSTATWMIDASRRVQVDELWSTLSQDEARAVQVAAQRVIAVSVAWSNKRRTGVQSKTPTSKSSTP</sequence>
<accession>A0A3S4BEE4</accession>
<dbReference type="KEGG" id="mbai:MB901379_00017"/>
<dbReference type="AlphaFoldDB" id="A0A3S4BEE4"/>
<evidence type="ECO:0000313" key="1">
    <source>
        <dbReference type="EMBL" id="VDM86500.1"/>
    </source>
</evidence>
<keyword evidence="2" id="KW-1185">Reference proteome</keyword>
<evidence type="ECO:0000313" key="2">
    <source>
        <dbReference type="Proteomes" id="UP000269998"/>
    </source>
</evidence>